<protein>
    <submittedName>
        <fullName evidence="2">Uncharacterized protein</fullName>
    </submittedName>
</protein>
<evidence type="ECO:0000313" key="3">
    <source>
        <dbReference type="Proteomes" id="UP000182486"/>
    </source>
</evidence>
<organism evidence="2 3">
    <name type="scientific">Couchioplanes caeruleus subsp. caeruleus</name>
    <dbReference type="NCBI Taxonomy" id="56427"/>
    <lineage>
        <taxon>Bacteria</taxon>
        <taxon>Bacillati</taxon>
        <taxon>Actinomycetota</taxon>
        <taxon>Actinomycetes</taxon>
        <taxon>Micromonosporales</taxon>
        <taxon>Micromonosporaceae</taxon>
        <taxon>Couchioplanes</taxon>
    </lineage>
</organism>
<gene>
    <name evidence="2" type="ORF">BG844_11460</name>
</gene>
<accession>A0A1K0FMR1</accession>
<name>A0A1K0FMR1_9ACTN</name>
<keyword evidence="1" id="KW-0812">Transmembrane</keyword>
<keyword evidence="1" id="KW-0472">Membrane</keyword>
<keyword evidence="3" id="KW-1185">Reference proteome</keyword>
<keyword evidence="1" id="KW-1133">Transmembrane helix</keyword>
<evidence type="ECO:0000256" key="1">
    <source>
        <dbReference type="SAM" id="Phobius"/>
    </source>
</evidence>
<proteinExistence type="predicted"/>
<feature type="transmembrane region" description="Helical" evidence="1">
    <location>
        <begin position="21"/>
        <end position="40"/>
    </location>
</feature>
<sequence>MSDTDSWRRRLPPRSARRGWLHDHMLTIVLVGLFLASWVGQFVAQVAEVSNDAAEHGQSFEWAQFWPQFLSATFENWQSEFLQLFSFVALTAYLIHRNSAESADGDDEVKAMLEELLARTEPSDQQANRIPPA</sequence>
<reference evidence="2 3" key="1">
    <citation type="submission" date="2016-09" db="EMBL/GenBank/DDBJ databases">
        <title>Couchioplanes caeruleus draft genome sequence.</title>
        <authorList>
            <person name="Sheehan J."/>
            <person name="Caffrey P."/>
        </authorList>
    </citation>
    <scope>NUCLEOTIDE SEQUENCE [LARGE SCALE GENOMIC DNA]</scope>
    <source>
        <strain evidence="2 3">DSM 43634</strain>
    </source>
</reference>
<dbReference type="Pfam" id="PF20554">
    <property type="entry name" value="DUF6766"/>
    <property type="match status" value="1"/>
</dbReference>
<dbReference type="Proteomes" id="UP000182486">
    <property type="component" value="Unassembled WGS sequence"/>
</dbReference>
<dbReference type="AlphaFoldDB" id="A0A1K0FMR1"/>
<comment type="caution">
    <text evidence="2">The sequence shown here is derived from an EMBL/GenBank/DDBJ whole genome shotgun (WGS) entry which is preliminary data.</text>
</comment>
<dbReference type="EMBL" id="MEIA01000113">
    <property type="protein sequence ID" value="OJF14127.1"/>
    <property type="molecule type" value="Genomic_DNA"/>
</dbReference>
<dbReference type="RefSeq" id="WP_071805133.1">
    <property type="nucleotide sequence ID" value="NZ_MEIA01000113.1"/>
</dbReference>
<dbReference type="InterPro" id="IPR046657">
    <property type="entry name" value="DUF6766"/>
</dbReference>
<evidence type="ECO:0000313" key="2">
    <source>
        <dbReference type="EMBL" id="OJF14127.1"/>
    </source>
</evidence>